<dbReference type="Pfam" id="PF01315">
    <property type="entry name" value="Ald_Xan_dh_C"/>
    <property type="match status" value="1"/>
</dbReference>
<dbReference type="InterPro" id="IPR037165">
    <property type="entry name" value="AldOxase/xan_DH_Mopterin-bd_sf"/>
</dbReference>
<sequence length="787" mass="84948">MSTISNYIAPDERAGELRTISHAVVKKDAKGLLQGRAVYTNDLAPRDAYIVRLLRSPHAHARIRSIDTHRALRIDGIVAIYTYEDVPHARYTLAGQSFHEMSPYDTLILDRTVRYVGDEVAIVVGTDELAINAAMRLIKVDYEVLPAVTDFTQALDNPVVVHDEDDIRAYVPMGEDFSRNLICHEQSVYGDVDAVLADADVVIEHDYETQATQQSMMETFRSYAYTDAQDRVCVVASTQVPFHIRRQVATALQIPQSRVRVIKPRVGGGFGAKQTGCNEIFSAFAAFKLGHPCKCIYTREETMACANTRHKMRMHVRLGAKADGTITAIDLSCLSDGGAYGYHAPTTVGLVGHKSLPIYNHALASRFTADVVYTNNTPGGAFRGYGATQGQFAVESAVNELADKLGMDPCELRLNNIVREGEVMPQYFGDTLASCRLDDCIRRAQEMIGWADKPLARDLGDRVRALGVAVTMQGSGISNVDIGSIDIRLEDDGFYVLNLGATDVGTGCDTIMAQFAAEVLGCEPTQIVVNGVDTDTSPYDCGAYASSGTYITGMAAVRAATELRGKIVEQAARFMEVEPAQVVLEDNRIYVDGADDDVVTVGQIASGKVREMTLAELANRCIGFGLQPGYLSGHASNSQPVSPPPFMCGIAEVDVDKATGEVKVVDYVAAVDCGTVANANLARVQAEGGIAQGIGQALTEDVQVAADGSLRTRNFMQYKVPSRLDVPDIRVDFCPSYEPTGPFGAKSIGEVVINTPLGAIASAVAHATGNYVRTLPITPEKALFGEE</sequence>
<accession>A0A3G9JYS4</accession>
<dbReference type="EMBL" id="AP019367">
    <property type="protein sequence ID" value="BBH50598.1"/>
    <property type="molecule type" value="Genomic_DNA"/>
</dbReference>
<dbReference type="PANTHER" id="PTHR11908:SF132">
    <property type="entry name" value="ALDEHYDE OXIDASE 1-RELATED"/>
    <property type="match status" value="1"/>
</dbReference>
<dbReference type="RefSeq" id="WP_126422550.1">
    <property type="nucleotide sequence ID" value="NZ_AP019367.1"/>
</dbReference>
<dbReference type="Proteomes" id="UP000273154">
    <property type="component" value="Chromosome"/>
</dbReference>
<dbReference type="GeneID" id="88849322"/>
<evidence type="ECO:0000256" key="1">
    <source>
        <dbReference type="ARBA" id="ARBA00022505"/>
    </source>
</evidence>
<proteinExistence type="predicted"/>
<dbReference type="InterPro" id="IPR008274">
    <property type="entry name" value="AldOxase/xan_DH_MoCoBD1"/>
</dbReference>
<protein>
    <submittedName>
        <fullName evidence="4">Xanthine dehydrogenase, substrate and molybdenum cofactor subunit</fullName>
    </submittedName>
</protein>
<dbReference type="Gene3D" id="3.30.365.10">
    <property type="entry name" value="Aldehyde oxidase/xanthine dehydrogenase, molybdopterin binding domain"/>
    <property type="match status" value="4"/>
</dbReference>
<feature type="domain" description="Aldehyde oxidase/xanthine dehydrogenase a/b hammerhead" evidence="3">
    <location>
        <begin position="34"/>
        <end position="146"/>
    </location>
</feature>
<name>A0A3G9JYS4_9ACTN</name>
<dbReference type="SMART" id="SM01008">
    <property type="entry name" value="Ald_Xan_dh_C"/>
    <property type="match status" value="1"/>
</dbReference>
<dbReference type="GO" id="GO:0016491">
    <property type="term" value="F:oxidoreductase activity"/>
    <property type="evidence" value="ECO:0007669"/>
    <property type="project" value="UniProtKB-KW"/>
</dbReference>
<dbReference type="KEGG" id="pcat:Pcatena_11850"/>
<dbReference type="InterPro" id="IPR046867">
    <property type="entry name" value="AldOxase/xan_DH_MoCoBD2"/>
</dbReference>
<gene>
    <name evidence="4" type="primary">pucD_3</name>
    <name evidence="4" type="ORF">Pcatena_11850</name>
</gene>
<dbReference type="PANTHER" id="PTHR11908">
    <property type="entry name" value="XANTHINE DEHYDROGENASE"/>
    <property type="match status" value="1"/>
</dbReference>
<dbReference type="Gene3D" id="3.90.1170.50">
    <property type="entry name" value="Aldehyde oxidase/xanthine dehydrogenase, a/b hammerhead"/>
    <property type="match status" value="1"/>
</dbReference>
<dbReference type="OrthoDB" id="9758509at2"/>
<keyword evidence="1" id="KW-0500">Molybdenum</keyword>
<dbReference type="SUPFAM" id="SSF56003">
    <property type="entry name" value="Molybdenum cofactor-binding domain"/>
    <property type="match status" value="1"/>
</dbReference>
<dbReference type="InterPro" id="IPR016208">
    <property type="entry name" value="Ald_Oxase/xanthine_DH-like"/>
</dbReference>
<dbReference type="AlphaFoldDB" id="A0A3G9JYS4"/>
<evidence type="ECO:0000256" key="2">
    <source>
        <dbReference type="ARBA" id="ARBA00023002"/>
    </source>
</evidence>
<dbReference type="Pfam" id="PF02738">
    <property type="entry name" value="MoCoBD_1"/>
    <property type="match status" value="1"/>
</dbReference>
<dbReference type="SUPFAM" id="SSF54665">
    <property type="entry name" value="CO dehydrogenase molybdoprotein N-domain-like"/>
    <property type="match status" value="1"/>
</dbReference>
<evidence type="ECO:0000313" key="5">
    <source>
        <dbReference type="Proteomes" id="UP000273154"/>
    </source>
</evidence>
<evidence type="ECO:0000259" key="3">
    <source>
        <dbReference type="SMART" id="SM01008"/>
    </source>
</evidence>
<dbReference type="InterPro" id="IPR036856">
    <property type="entry name" value="Ald_Oxase/Xan_DH_a/b_sf"/>
</dbReference>
<dbReference type="InterPro" id="IPR000674">
    <property type="entry name" value="Ald_Oxase/Xan_DH_a/b"/>
</dbReference>
<dbReference type="GO" id="GO:0005506">
    <property type="term" value="F:iron ion binding"/>
    <property type="evidence" value="ECO:0007669"/>
    <property type="project" value="InterPro"/>
</dbReference>
<dbReference type="Pfam" id="PF20256">
    <property type="entry name" value="MoCoBD_2"/>
    <property type="match status" value="1"/>
</dbReference>
<keyword evidence="2" id="KW-0560">Oxidoreductase</keyword>
<evidence type="ECO:0000313" key="4">
    <source>
        <dbReference type="EMBL" id="BBH50598.1"/>
    </source>
</evidence>
<organism evidence="4 5">
    <name type="scientific">Parolsenella catena</name>
    <dbReference type="NCBI Taxonomy" id="2003188"/>
    <lineage>
        <taxon>Bacteria</taxon>
        <taxon>Bacillati</taxon>
        <taxon>Actinomycetota</taxon>
        <taxon>Coriobacteriia</taxon>
        <taxon>Coriobacteriales</taxon>
        <taxon>Atopobiaceae</taxon>
        <taxon>Parolsenella</taxon>
    </lineage>
</organism>
<reference evidence="5" key="1">
    <citation type="submission" date="2018-11" db="EMBL/GenBank/DDBJ databases">
        <title>Comparative genomics of Parolsenella catena and Libanicoccus massiliensis: Reclassification of Libanicoccus massiliensis as Parolsenella massiliensis comb. nov.</title>
        <authorList>
            <person name="Sakamoto M."/>
            <person name="Ikeyama N."/>
            <person name="Murakami T."/>
            <person name="Mori H."/>
            <person name="Yuki M."/>
            <person name="Ohkuma M."/>
        </authorList>
    </citation>
    <scope>NUCLEOTIDE SEQUENCE [LARGE SCALE GENOMIC DNA]</scope>
    <source>
        <strain evidence="5">JCM 31932</strain>
    </source>
</reference>
<keyword evidence="5" id="KW-1185">Reference proteome</keyword>